<proteinExistence type="inferred from homology"/>
<keyword evidence="3" id="KW-1185">Reference proteome</keyword>
<dbReference type="EMBL" id="JBANAX010000497">
    <property type="protein sequence ID" value="KAL1206578.1"/>
    <property type="molecule type" value="Genomic_DNA"/>
</dbReference>
<protein>
    <submittedName>
        <fullName evidence="2">Spermidine coumaroyl-CoA acyltransferase</fullName>
    </submittedName>
</protein>
<keyword evidence="2" id="KW-0808">Transferase</keyword>
<dbReference type="InterPro" id="IPR023213">
    <property type="entry name" value="CAT-like_dom_sf"/>
</dbReference>
<evidence type="ECO:0000313" key="3">
    <source>
        <dbReference type="Proteomes" id="UP001558713"/>
    </source>
</evidence>
<accession>A0ABD1AIK9</accession>
<gene>
    <name evidence="2" type="ORF">V5N11_027145</name>
</gene>
<dbReference type="AlphaFoldDB" id="A0ABD1AIK9"/>
<dbReference type="InterPro" id="IPR050898">
    <property type="entry name" value="Plant_acyltransferase"/>
</dbReference>
<keyword evidence="2" id="KW-0012">Acyltransferase</keyword>
<evidence type="ECO:0000256" key="1">
    <source>
        <dbReference type="ARBA" id="ARBA00009861"/>
    </source>
</evidence>
<evidence type="ECO:0000313" key="2">
    <source>
        <dbReference type="EMBL" id="KAL1206578.1"/>
    </source>
</evidence>
<organism evidence="2 3">
    <name type="scientific">Cardamine amara subsp. amara</name>
    <dbReference type="NCBI Taxonomy" id="228776"/>
    <lineage>
        <taxon>Eukaryota</taxon>
        <taxon>Viridiplantae</taxon>
        <taxon>Streptophyta</taxon>
        <taxon>Embryophyta</taxon>
        <taxon>Tracheophyta</taxon>
        <taxon>Spermatophyta</taxon>
        <taxon>Magnoliopsida</taxon>
        <taxon>eudicotyledons</taxon>
        <taxon>Gunneridae</taxon>
        <taxon>Pentapetalae</taxon>
        <taxon>rosids</taxon>
        <taxon>malvids</taxon>
        <taxon>Brassicales</taxon>
        <taxon>Brassicaceae</taxon>
        <taxon>Cardamineae</taxon>
        <taxon>Cardamine</taxon>
    </lineage>
</organism>
<dbReference type="PANTHER" id="PTHR31147">
    <property type="entry name" value="ACYL TRANSFERASE 4"/>
    <property type="match status" value="1"/>
</dbReference>
<reference evidence="2 3" key="1">
    <citation type="submission" date="2024-04" db="EMBL/GenBank/DDBJ databases">
        <title>Genome assembly C_amara_ONT_v2.</title>
        <authorList>
            <person name="Yant L."/>
            <person name="Moore C."/>
            <person name="Slenker M."/>
        </authorList>
    </citation>
    <scope>NUCLEOTIDE SEQUENCE [LARGE SCALE GENOMIC DNA]</scope>
    <source>
        <tissue evidence="2">Leaf</tissue>
    </source>
</reference>
<comment type="similarity">
    <text evidence="1">Belongs to the plant acyltransferase family.</text>
</comment>
<dbReference type="Gene3D" id="3.30.559.10">
    <property type="entry name" value="Chloramphenicol acetyltransferase-like domain"/>
    <property type="match status" value="1"/>
</dbReference>
<dbReference type="GO" id="GO:0016746">
    <property type="term" value="F:acyltransferase activity"/>
    <property type="evidence" value="ECO:0007669"/>
    <property type="project" value="UniProtKB-KW"/>
</dbReference>
<name>A0ABD1AIK9_CARAN</name>
<comment type="caution">
    <text evidence="2">The sequence shown here is derived from an EMBL/GenBank/DDBJ whole genome shotgun (WGS) entry which is preliminary data.</text>
</comment>
<dbReference type="Proteomes" id="UP001558713">
    <property type="component" value="Unassembled WGS sequence"/>
</dbReference>
<dbReference type="Pfam" id="PF02458">
    <property type="entry name" value="Transferase"/>
    <property type="match status" value="1"/>
</dbReference>
<dbReference type="PANTHER" id="PTHR31147:SF29">
    <property type="entry name" value="SPERMIDINE COUMAROYL-COA ACYLTRANSFERASE"/>
    <property type="match status" value="1"/>
</dbReference>
<sequence>MATSPHIPTTDMVSEAINIRAGTIKKLKDYLMRECDFPKESFTTYEVISSCIWKLRSRALKLNPDGITVLGIAVGIRNVLDAPLPQGYYGNAYIDVYIELTARELEEASISDIAKHGEESQENSL</sequence>